<organism evidence="1 2">
    <name type="scientific">Vermiconidia calcicola</name>
    <dbReference type="NCBI Taxonomy" id="1690605"/>
    <lineage>
        <taxon>Eukaryota</taxon>
        <taxon>Fungi</taxon>
        <taxon>Dikarya</taxon>
        <taxon>Ascomycota</taxon>
        <taxon>Pezizomycotina</taxon>
        <taxon>Dothideomycetes</taxon>
        <taxon>Dothideomycetidae</taxon>
        <taxon>Mycosphaerellales</taxon>
        <taxon>Extremaceae</taxon>
        <taxon>Vermiconidia</taxon>
    </lineage>
</organism>
<protein>
    <submittedName>
        <fullName evidence="1">Uncharacterized protein</fullName>
    </submittedName>
</protein>
<gene>
    <name evidence="1" type="ORF">LTR37_009467</name>
</gene>
<keyword evidence="2" id="KW-1185">Reference proteome</keyword>
<dbReference type="Proteomes" id="UP001281147">
    <property type="component" value="Unassembled WGS sequence"/>
</dbReference>
<name>A0ACC3N7K8_9PEZI</name>
<evidence type="ECO:0000313" key="2">
    <source>
        <dbReference type="Proteomes" id="UP001281147"/>
    </source>
</evidence>
<proteinExistence type="predicted"/>
<accession>A0ACC3N7K8</accession>
<sequence length="211" mass="23129">MAISGFLFLSWRIFEIIITTPIVGMLGWFVHQYVRVNQLTPDYILVLFIVSTLALAWTFFTVISYLRARHDALFVAFVDLLFFGAFIAGVVLMRNIAKIDCSNLNAGVTTSGSYFDLNVNKTCAMLKACFALGIICVIAFFVTFPSLSTITTRTTTKWSSNANTTTRDTATDVQEAETTAAAATTTARVALAEAITLAVGGITTYEARDWI</sequence>
<evidence type="ECO:0000313" key="1">
    <source>
        <dbReference type="EMBL" id="KAK3711690.1"/>
    </source>
</evidence>
<reference evidence="1" key="1">
    <citation type="submission" date="2023-07" db="EMBL/GenBank/DDBJ databases">
        <title>Black Yeasts Isolated from many extreme environments.</title>
        <authorList>
            <person name="Coleine C."/>
            <person name="Stajich J.E."/>
            <person name="Selbmann L."/>
        </authorList>
    </citation>
    <scope>NUCLEOTIDE SEQUENCE</scope>
    <source>
        <strain evidence="1">CCFEE 5714</strain>
    </source>
</reference>
<comment type="caution">
    <text evidence="1">The sequence shown here is derived from an EMBL/GenBank/DDBJ whole genome shotgun (WGS) entry which is preliminary data.</text>
</comment>
<dbReference type="EMBL" id="JAUTXU010000074">
    <property type="protein sequence ID" value="KAK3711690.1"/>
    <property type="molecule type" value="Genomic_DNA"/>
</dbReference>